<dbReference type="EMBL" id="JARKIK010000031">
    <property type="protein sequence ID" value="KAK8741279.1"/>
    <property type="molecule type" value="Genomic_DNA"/>
</dbReference>
<dbReference type="Proteomes" id="UP001445076">
    <property type="component" value="Unassembled WGS sequence"/>
</dbReference>
<reference evidence="1 2" key="1">
    <citation type="journal article" date="2024" name="BMC Genomics">
        <title>Genome assembly of redclaw crayfish (Cherax quadricarinatus) provides insights into its immune adaptation and hypoxia tolerance.</title>
        <authorList>
            <person name="Liu Z."/>
            <person name="Zheng J."/>
            <person name="Li H."/>
            <person name="Fang K."/>
            <person name="Wang S."/>
            <person name="He J."/>
            <person name="Zhou D."/>
            <person name="Weng S."/>
            <person name="Chi M."/>
            <person name="Gu Z."/>
            <person name="He J."/>
            <person name="Li F."/>
            <person name="Wang M."/>
        </authorList>
    </citation>
    <scope>NUCLEOTIDE SEQUENCE [LARGE SCALE GENOMIC DNA]</scope>
    <source>
        <strain evidence="1">ZL_2023a</strain>
    </source>
</reference>
<name>A0AAW0XLJ0_CHEQU</name>
<dbReference type="GO" id="GO:0031146">
    <property type="term" value="P:SCF-dependent proteasomal ubiquitin-dependent protein catabolic process"/>
    <property type="evidence" value="ECO:0007669"/>
    <property type="project" value="TreeGrafter"/>
</dbReference>
<dbReference type="InterPro" id="IPR032675">
    <property type="entry name" value="LRR_dom_sf"/>
</dbReference>
<feature type="non-terminal residue" evidence="1">
    <location>
        <position position="1"/>
    </location>
</feature>
<dbReference type="Gene3D" id="3.80.10.10">
    <property type="entry name" value="Ribonuclease Inhibitor"/>
    <property type="match status" value="2"/>
</dbReference>
<feature type="non-terminal residue" evidence="1">
    <location>
        <position position="210"/>
    </location>
</feature>
<gene>
    <name evidence="1" type="ORF">OTU49_002595</name>
</gene>
<dbReference type="GO" id="GO:0019005">
    <property type="term" value="C:SCF ubiquitin ligase complex"/>
    <property type="evidence" value="ECO:0007669"/>
    <property type="project" value="TreeGrafter"/>
</dbReference>
<keyword evidence="2" id="KW-1185">Reference proteome</keyword>
<evidence type="ECO:0000313" key="2">
    <source>
        <dbReference type="Proteomes" id="UP001445076"/>
    </source>
</evidence>
<dbReference type="SMART" id="SM00367">
    <property type="entry name" value="LRR_CC"/>
    <property type="match status" value="4"/>
</dbReference>
<proteinExistence type="predicted"/>
<dbReference type="SUPFAM" id="SSF52047">
    <property type="entry name" value="RNI-like"/>
    <property type="match status" value="1"/>
</dbReference>
<dbReference type="InterPro" id="IPR006553">
    <property type="entry name" value="Leu-rich_rpt_Cys-con_subtyp"/>
</dbReference>
<evidence type="ECO:0000313" key="1">
    <source>
        <dbReference type="EMBL" id="KAK8741279.1"/>
    </source>
</evidence>
<dbReference type="PANTHER" id="PTHR13318">
    <property type="entry name" value="PARTNER OF PAIRED, ISOFORM B-RELATED"/>
    <property type="match status" value="1"/>
</dbReference>
<comment type="caution">
    <text evidence="1">The sequence shown here is derived from an EMBL/GenBank/DDBJ whole genome shotgun (WGS) entry which is preliminary data.</text>
</comment>
<accession>A0AAW0XLJ0</accession>
<protein>
    <submittedName>
        <fullName evidence="1">Uncharacterized protein</fullName>
    </submittedName>
</protein>
<organism evidence="1 2">
    <name type="scientific">Cherax quadricarinatus</name>
    <name type="common">Australian red claw crayfish</name>
    <dbReference type="NCBI Taxonomy" id="27406"/>
    <lineage>
        <taxon>Eukaryota</taxon>
        <taxon>Metazoa</taxon>
        <taxon>Ecdysozoa</taxon>
        <taxon>Arthropoda</taxon>
        <taxon>Crustacea</taxon>
        <taxon>Multicrustacea</taxon>
        <taxon>Malacostraca</taxon>
        <taxon>Eumalacostraca</taxon>
        <taxon>Eucarida</taxon>
        <taxon>Decapoda</taxon>
        <taxon>Pleocyemata</taxon>
        <taxon>Astacidea</taxon>
        <taxon>Parastacoidea</taxon>
        <taxon>Parastacidae</taxon>
        <taxon>Cherax</taxon>
    </lineage>
</organism>
<sequence>LTRRGRCNDSIFSWLLHSRVTELDLHDCIISDAALETLEVAKSLKVLHLPEPPVVDNDNFSENSLIRLGEGKPKLRIVALNGLSGVTDRVIGSLVGGCPQLQELHISSTAITNHALAALATLTQLVSLNIGKTQISDLGIQQLVSGGVGHSLRELRIDGCARLTDDSIESICNCCSHLNILCFHHCPRLSERSRELVDEYKAWRMKQLTW</sequence>
<dbReference type="AlphaFoldDB" id="A0AAW0XLJ0"/>